<evidence type="ECO:0000313" key="3">
    <source>
        <dbReference type="EnsemblPlants" id="ONIVA01G31900.1"/>
    </source>
</evidence>
<evidence type="ECO:0000256" key="2">
    <source>
        <dbReference type="SAM" id="SignalP"/>
    </source>
</evidence>
<evidence type="ECO:0000313" key="4">
    <source>
        <dbReference type="Proteomes" id="UP000006591"/>
    </source>
</evidence>
<dbReference type="AlphaFoldDB" id="A0A0E0FRU5"/>
<sequence>MAALPPSPIRRRLGLAAVLMTTWYGPVWTGRPSTTPELVDAAKTTAARIRAASHGPPPLRLGDPTATPSHPLANKNPRRERGDGSAGLPPVA</sequence>
<proteinExistence type="predicted"/>
<feature type="region of interest" description="Disordered" evidence="1">
    <location>
        <begin position="51"/>
        <end position="92"/>
    </location>
</feature>
<keyword evidence="4" id="KW-1185">Reference proteome</keyword>
<protein>
    <submittedName>
        <fullName evidence="3">Uncharacterized protein</fullName>
    </submittedName>
</protein>
<feature type="signal peptide" evidence="2">
    <location>
        <begin position="1"/>
        <end position="29"/>
    </location>
</feature>
<accession>A0A0E0FRU5</accession>
<name>A0A0E0FRU5_ORYNI</name>
<dbReference type="Gramene" id="ONIVA01G31900.1">
    <property type="protein sequence ID" value="ONIVA01G31900.1"/>
    <property type="gene ID" value="ONIVA01G31900"/>
</dbReference>
<dbReference type="HOGENOM" id="CLU_2417019_0_0_1"/>
<evidence type="ECO:0000256" key="1">
    <source>
        <dbReference type="SAM" id="MobiDB-lite"/>
    </source>
</evidence>
<reference evidence="3" key="2">
    <citation type="submission" date="2018-04" db="EMBL/GenBank/DDBJ databases">
        <title>OnivRS2 (Oryza nivara Reference Sequence Version 2).</title>
        <authorList>
            <person name="Zhang J."/>
            <person name="Kudrna D."/>
            <person name="Lee S."/>
            <person name="Talag J."/>
            <person name="Rajasekar S."/>
            <person name="Welchert J."/>
            <person name="Hsing Y.-I."/>
            <person name="Wing R.A."/>
        </authorList>
    </citation>
    <scope>NUCLEOTIDE SEQUENCE [LARGE SCALE GENOMIC DNA]</scope>
</reference>
<reference evidence="3" key="1">
    <citation type="submission" date="2015-04" db="UniProtKB">
        <authorList>
            <consortium name="EnsemblPlants"/>
        </authorList>
    </citation>
    <scope>IDENTIFICATION</scope>
    <source>
        <strain evidence="3">SL10</strain>
    </source>
</reference>
<organism evidence="3">
    <name type="scientific">Oryza nivara</name>
    <name type="common">Indian wild rice</name>
    <name type="synonym">Oryza sativa f. spontanea</name>
    <dbReference type="NCBI Taxonomy" id="4536"/>
    <lineage>
        <taxon>Eukaryota</taxon>
        <taxon>Viridiplantae</taxon>
        <taxon>Streptophyta</taxon>
        <taxon>Embryophyta</taxon>
        <taxon>Tracheophyta</taxon>
        <taxon>Spermatophyta</taxon>
        <taxon>Magnoliopsida</taxon>
        <taxon>Liliopsida</taxon>
        <taxon>Poales</taxon>
        <taxon>Poaceae</taxon>
        <taxon>BOP clade</taxon>
        <taxon>Oryzoideae</taxon>
        <taxon>Oryzeae</taxon>
        <taxon>Oryzinae</taxon>
        <taxon>Oryza</taxon>
    </lineage>
</organism>
<keyword evidence="2" id="KW-0732">Signal</keyword>
<dbReference type="EnsemblPlants" id="ONIVA01G31900.1">
    <property type="protein sequence ID" value="ONIVA01G31900.1"/>
    <property type="gene ID" value="ONIVA01G31900"/>
</dbReference>
<feature type="chain" id="PRO_5002359817" evidence="2">
    <location>
        <begin position="30"/>
        <end position="92"/>
    </location>
</feature>
<dbReference type="Proteomes" id="UP000006591">
    <property type="component" value="Chromosome 1"/>
</dbReference>